<evidence type="ECO:0000256" key="6">
    <source>
        <dbReference type="ARBA" id="ARBA00022989"/>
    </source>
</evidence>
<dbReference type="InterPro" id="IPR005548">
    <property type="entry name" value="Cell_div_FtsQ/DivIB_C"/>
</dbReference>
<keyword evidence="3" id="KW-0997">Cell inner membrane</keyword>
<gene>
    <name evidence="11" type="ORF">A3G31_09085</name>
</gene>
<dbReference type="Pfam" id="PF08478">
    <property type="entry name" value="POTRA_1"/>
    <property type="match status" value="1"/>
</dbReference>
<dbReference type="InterPro" id="IPR013685">
    <property type="entry name" value="POTRA_FtsQ_type"/>
</dbReference>
<dbReference type="InterPro" id="IPR026579">
    <property type="entry name" value="FtsQ"/>
</dbReference>
<keyword evidence="5 9" id="KW-0812">Transmembrane</keyword>
<evidence type="ECO:0000256" key="5">
    <source>
        <dbReference type="ARBA" id="ARBA00022692"/>
    </source>
</evidence>
<evidence type="ECO:0000256" key="4">
    <source>
        <dbReference type="ARBA" id="ARBA00022618"/>
    </source>
</evidence>
<keyword evidence="6 9" id="KW-1133">Transmembrane helix</keyword>
<sequence length="285" mass="32412">MKDYKRTRIRNKRQKKGRAERRNINFFSIKNKTFIYSIIVLVFVSASAFYVWKYAPWGLFRIEFLKAKNIKVSGNRSLSEDEIKKISGIEGKNFLAVNLEEAASMLVGNPWIRGVDMRRRFPNKISIAVNERSPFALIKLDNLNLIDEEGVILSRTIGTEKKELPVISGFNENISMKEGDKISSLNLKTGIETLKEIQGKGLIPVSDISTIDVKDPSNPVLTVKNYPGQIYLGVGNLDEKIKKLKAFSSNKKEAFPLVSYIDLRFKNRVIVMPIKRADKNKGDIL</sequence>
<dbReference type="InterPro" id="IPR034746">
    <property type="entry name" value="POTRA"/>
</dbReference>
<dbReference type="GO" id="GO:0090529">
    <property type="term" value="P:cell septum assembly"/>
    <property type="evidence" value="ECO:0007669"/>
    <property type="project" value="InterPro"/>
</dbReference>
<evidence type="ECO:0000313" key="12">
    <source>
        <dbReference type="Proteomes" id="UP000178082"/>
    </source>
</evidence>
<evidence type="ECO:0000256" key="7">
    <source>
        <dbReference type="ARBA" id="ARBA00023136"/>
    </source>
</evidence>
<evidence type="ECO:0000256" key="8">
    <source>
        <dbReference type="ARBA" id="ARBA00023306"/>
    </source>
</evidence>
<name>A0A1F7SIP0_9BACT</name>
<keyword evidence="4" id="KW-0132">Cell division</keyword>
<comment type="caution">
    <text evidence="11">The sequence shown here is derived from an EMBL/GenBank/DDBJ whole genome shotgun (WGS) entry which is preliminary data.</text>
</comment>
<evidence type="ECO:0000256" key="1">
    <source>
        <dbReference type="ARBA" id="ARBA00004370"/>
    </source>
</evidence>
<dbReference type="GO" id="GO:0016020">
    <property type="term" value="C:membrane"/>
    <property type="evidence" value="ECO:0007669"/>
    <property type="project" value="UniProtKB-SubCell"/>
</dbReference>
<dbReference type="PANTHER" id="PTHR35851">
    <property type="entry name" value="CELL DIVISION PROTEIN FTSQ"/>
    <property type="match status" value="1"/>
</dbReference>
<dbReference type="Proteomes" id="UP000178082">
    <property type="component" value="Unassembled WGS sequence"/>
</dbReference>
<dbReference type="Pfam" id="PF03799">
    <property type="entry name" value="FtsQ_DivIB_C"/>
    <property type="match status" value="1"/>
</dbReference>
<dbReference type="EMBL" id="MGDI01000028">
    <property type="protein sequence ID" value="OGL53047.1"/>
    <property type="molecule type" value="Genomic_DNA"/>
</dbReference>
<accession>A0A1F7SIP0</accession>
<feature type="transmembrane region" description="Helical" evidence="9">
    <location>
        <begin position="34"/>
        <end position="52"/>
    </location>
</feature>
<keyword evidence="8" id="KW-0131">Cell cycle</keyword>
<organism evidence="11 12">
    <name type="scientific">Candidatus Schekmanbacteria bacterium RIFCSPLOWO2_12_FULL_38_15</name>
    <dbReference type="NCBI Taxonomy" id="1817883"/>
    <lineage>
        <taxon>Bacteria</taxon>
        <taxon>Candidatus Schekmaniibacteriota</taxon>
    </lineage>
</organism>
<evidence type="ECO:0000313" key="11">
    <source>
        <dbReference type="EMBL" id="OGL53047.1"/>
    </source>
</evidence>
<protein>
    <recommendedName>
        <fullName evidence="10">POTRA domain-containing protein</fullName>
    </recommendedName>
</protein>
<dbReference type="STRING" id="1817883.A3G31_09085"/>
<dbReference type="AlphaFoldDB" id="A0A1F7SIP0"/>
<reference evidence="11 12" key="1">
    <citation type="journal article" date="2016" name="Nat. Commun.">
        <title>Thousands of microbial genomes shed light on interconnected biogeochemical processes in an aquifer system.</title>
        <authorList>
            <person name="Anantharaman K."/>
            <person name="Brown C.T."/>
            <person name="Hug L.A."/>
            <person name="Sharon I."/>
            <person name="Castelle C.J."/>
            <person name="Probst A.J."/>
            <person name="Thomas B.C."/>
            <person name="Singh A."/>
            <person name="Wilkins M.J."/>
            <person name="Karaoz U."/>
            <person name="Brodie E.L."/>
            <person name="Williams K.H."/>
            <person name="Hubbard S.S."/>
            <person name="Banfield J.F."/>
        </authorList>
    </citation>
    <scope>NUCLEOTIDE SEQUENCE [LARGE SCALE GENOMIC DNA]</scope>
</reference>
<keyword evidence="7 9" id="KW-0472">Membrane</keyword>
<dbReference type="PANTHER" id="PTHR35851:SF1">
    <property type="entry name" value="CELL DIVISION PROTEIN FTSQ"/>
    <property type="match status" value="1"/>
</dbReference>
<dbReference type="PROSITE" id="PS51779">
    <property type="entry name" value="POTRA"/>
    <property type="match status" value="1"/>
</dbReference>
<feature type="domain" description="POTRA" evidence="10">
    <location>
        <begin position="65"/>
        <end position="132"/>
    </location>
</feature>
<evidence type="ECO:0000256" key="9">
    <source>
        <dbReference type="SAM" id="Phobius"/>
    </source>
</evidence>
<evidence type="ECO:0000259" key="10">
    <source>
        <dbReference type="PROSITE" id="PS51779"/>
    </source>
</evidence>
<evidence type="ECO:0000256" key="2">
    <source>
        <dbReference type="ARBA" id="ARBA00022475"/>
    </source>
</evidence>
<evidence type="ECO:0000256" key="3">
    <source>
        <dbReference type="ARBA" id="ARBA00022519"/>
    </source>
</evidence>
<keyword evidence="2" id="KW-1003">Cell membrane</keyword>
<dbReference type="Gene3D" id="3.10.20.310">
    <property type="entry name" value="membrane protein fhac"/>
    <property type="match status" value="1"/>
</dbReference>
<proteinExistence type="predicted"/>
<comment type="subcellular location">
    <subcellularLocation>
        <location evidence="1">Membrane</location>
    </subcellularLocation>
</comment>